<gene>
    <name evidence="5" type="ORF">TUM4630_29240</name>
</gene>
<evidence type="ECO:0000259" key="4">
    <source>
        <dbReference type="Pfam" id="PF13629"/>
    </source>
</evidence>
<accession>A0ABQ4PN38</accession>
<keyword evidence="6" id="KW-1185">Reference proteome</keyword>
<dbReference type="InterPro" id="IPR004846">
    <property type="entry name" value="T2SS/T3SS_dom"/>
</dbReference>
<dbReference type="InterPro" id="IPR001775">
    <property type="entry name" value="GspD/PilQ"/>
</dbReference>
<dbReference type="Proteomes" id="UP000761574">
    <property type="component" value="Unassembled WGS sequence"/>
</dbReference>
<dbReference type="Pfam" id="PF00263">
    <property type="entry name" value="Secretin"/>
    <property type="match status" value="1"/>
</dbReference>
<protein>
    <submittedName>
        <fullName evidence="5">Pilus assembly protein CpaC</fullName>
    </submittedName>
</protein>
<dbReference type="PANTHER" id="PTHR30332">
    <property type="entry name" value="PROBABLE GENERAL SECRETION PATHWAY PROTEIN D"/>
    <property type="match status" value="1"/>
</dbReference>
<feature type="domain" description="Type II/III secretion system secretin-like" evidence="3">
    <location>
        <begin position="256"/>
        <end position="421"/>
    </location>
</feature>
<feature type="domain" description="Pilus formation protein N-terminal" evidence="4">
    <location>
        <begin position="41"/>
        <end position="107"/>
    </location>
</feature>
<evidence type="ECO:0000256" key="2">
    <source>
        <dbReference type="SAM" id="MobiDB-lite"/>
    </source>
</evidence>
<dbReference type="PRINTS" id="PR00811">
    <property type="entry name" value="BCTERIALGSPD"/>
</dbReference>
<feature type="compositionally biased region" description="Basic and acidic residues" evidence="2">
    <location>
        <begin position="451"/>
        <end position="461"/>
    </location>
</feature>
<comment type="similarity">
    <text evidence="1">Belongs to the bacterial secretin family.</text>
</comment>
<dbReference type="EMBL" id="BPFB01000041">
    <property type="protein sequence ID" value="GIU49786.1"/>
    <property type="molecule type" value="Genomic_DNA"/>
</dbReference>
<dbReference type="Pfam" id="PF13629">
    <property type="entry name" value="T2SS-T3SS_pil_N"/>
    <property type="match status" value="1"/>
</dbReference>
<evidence type="ECO:0000256" key="1">
    <source>
        <dbReference type="RuleBase" id="RU004003"/>
    </source>
</evidence>
<organism evidence="5 6">
    <name type="scientific">Shewanella algidipiscicola</name>
    <dbReference type="NCBI Taxonomy" id="614070"/>
    <lineage>
        <taxon>Bacteria</taxon>
        <taxon>Pseudomonadati</taxon>
        <taxon>Pseudomonadota</taxon>
        <taxon>Gammaproteobacteria</taxon>
        <taxon>Alteromonadales</taxon>
        <taxon>Shewanellaceae</taxon>
        <taxon>Shewanella</taxon>
    </lineage>
</organism>
<proteinExistence type="inferred from homology"/>
<comment type="caution">
    <text evidence="5">The sequence shown here is derived from an EMBL/GenBank/DDBJ whole genome shotgun (WGS) entry which is preliminary data.</text>
</comment>
<sequence>MLRSTGKIGKLGCVFLAFISALIFLPVMAGGPFEGEKELKRIPIFKSRVLSLPKSVHRVSVGNPEIADIKLLPKNELYVLGKKLGSTNVMIWDENEILTSVMDIEVTHDLNGLKLRLHEFLPTEKLAVQTSQGQLLLSGQASNLQKMNTAVELAQAYVDSAPTVGKPKSTVLNMMTIGGGHQVMLEVVVAEVQREVARQFDSKFLIFNQGSKLSGGVVGGGGGFVDSGIGGVTSKGFFAQYINQDLLMNFALDVAKQNGLAKVLAEPNVTAMSGQTAEFLSGGEFPIPVPDKDGSTTIQYRDFGVGVKFLPTVLDSGQINLNLNVIVSELSNANSVAISGNNTTSILIVPSLVKRSTATTVELADGQTIAISGLISDNLRENIDKVPGLGDVPVLGQLFSSKSFRSGQTELVILVTPRLVRPFNKKDISLPTDGFVAPSDVEFYLLGKSSTKERPEDKTDTPYEPVMSNVKIENSGTQQKYGHSL</sequence>
<dbReference type="RefSeq" id="WP_119979143.1">
    <property type="nucleotide sequence ID" value="NZ_BPFB01000041.1"/>
</dbReference>
<feature type="region of interest" description="Disordered" evidence="2">
    <location>
        <begin position="451"/>
        <end position="485"/>
    </location>
</feature>
<evidence type="ECO:0000259" key="3">
    <source>
        <dbReference type="Pfam" id="PF00263"/>
    </source>
</evidence>
<dbReference type="InterPro" id="IPR050810">
    <property type="entry name" value="Bact_Secretion_Sys_Channel"/>
</dbReference>
<feature type="compositionally biased region" description="Polar residues" evidence="2">
    <location>
        <begin position="471"/>
        <end position="485"/>
    </location>
</feature>
<dbReference type="PANTHER" id="PTHR30332:SF17">
    <property type="entry name" value="TYPE IV PILIATION SYSTEM PROTEIN DR_0774-RELATED"/>
    <property type="match status" value="1"/>
</dbReference>
<evidence type="ECO:0000313" key="5">
    <source>
        <dbReference type="EMBL" id="GIU49786.1"/>
    </source>
</evidence>
<reference evidence="5 6" key="1">
    <citation type="submission" date="2021-05" db="EMBL/GenBank/DDBJ databases">
        <title>Molecular characterization for Shewanella algae harboring chromosomal blaOXA-55-like strains isolated from clinical and environment sample.</title>
        <authorList>
            <person name="Ohama Y."/>
            <person name="Aoki K."/>
            <person name="Harada S."/>
            <person name="Moriya K."/>
            <person name="Ishii Y."/>
            <person name="Tateda K."/>
        </authorList>
    </citation>
    <scope>NUCLEOTIDE SEQUENCE [LARGE SCALE GENOMIC DNA]</scope>
    <source>
        <strain evidence="5 6">LMG 23746</strain>
    </source>
</reference>
<evidence type="ECO:0000313" key="6">
    <source>
        <dbReference type="Proteomes" id="UP000761574"/>
    </source>
</evidence>
<name>A0ABQ4PN38_9GAMM</name>
<dbReference type="InterPro" id="IPR032789">
    <property type="entry name" value="T2SS-T3SS_pil_N"/>
</dbReference>